<dbReference type="PANTHER" id="PTHR10938:SF0">
    <property type="entry name" value="TRANSLATION INITIATION FACTOR IF-3, MITOCHONDRIAL"/>
    <property type="match status" value="1"/>
</dbReference>
<dbReference type="SUPFAM" id="SSF55200">
    <property type="entry name" value="Translation initiation factor IF3, C-terminal domain"/>
    <property type="match status" value="1"/>
</dbReference>
<dbReference type="Proteomes" id="UP000011174">
    <property type="component" value="Chromosome"/>
</dbReference>
<sequence>MKHNIDSIPLVNEQITNLEIRIVGDDIENRIYSLREALDIAHDLGLDLVEITAKVYPPVCKFFNYKKFLYIKKRRQKKFNKARQARLIVKEMRFSPHTSNHDYEFKRKSVRNFLEEGFKVKSLVFFKGRSIIYRNQGRILLLRLANDLEDCSNIEKMPSMEGKRMFLILVPKK</sequence>
<name>L7VJP9_9FLAO</name>
<evidence type="ECO:0000256" key="4">
    <source>
        <dbReference type="NCBIfam" id="TIGR00168"/>
    </source>
</evidence>
<dbReference type="STRING" id="1133592.ASNER_182"/>
<keyword evidence="3" id="KW-0648">Protein biosynthesis</keyword>
<dbReference type="GO" id="GO:0005829">
    <property type="term" value="C:cytosol"/>
    <property type="evidence" value="ECO:0007669"/>
    <property type="project" value="TreeGrafter"/>
</dbReference>
<proteinExistence type="inferred from homology"/>
<dbReference type="GO" id="GO:0003743">
    <property type="term" value="F:translation initiation factor activity"/>
    <property type="evidence" value="ECO:0007669"/>
    <property type="project" value="UniProtKB-UniRule"/>
</dbReference>
<dbReference type="InterPro" id="IPR036788">
    <property type="entry name" value="T_IF-3_C_sf"/>
</dbReference>
<dbReference type="Gene3D" id="3.10.20.80">
    <property type="entry name" value="Translation initiation factor 3 (IF-3), N-terminal domain"/>
    <property type="match status" value="1"/>
</dbReference>
<dbReference type="InterPro" id="IPR001288">
    <property type="entry name" value="Translation_initiation_fac_3"/>
</dbReference>
<keyword evidence="8" id="KW-1185">Reference proteome</keyword>
<dbReference type="AlphaFoldDB" id="L7VJP9"/>
<evidence type="ECO:0000313" key="7">
    <source>
        <dbReference type="EMBL" id="AGC66942.1"/>
    </source>
</evidence>
<dbReference type="GO" id="GO:0016020">
    <property type="term" value="C:membrane"/>
    <property type="evidence" value="ECO:0007669"/>
    <property type="project" value="TreeGrafter"/>
</dbReference>
<feature type="domain" description="Translation initiation factor 3 C-terminal" evidence="5">
    <location>
        <begin position="89"/>
        <end position="172"/>
    </location>
</feature>
<evidence type="ECO:0000256" key="1">
    <source>
        <dbReference type="ARBA" id="ARBA00005439"/>
    </source>
</evidence>
<dbReference type="Gene3D" id="3.30.110.10">
    <property type="entry name" value="Translation initiation factor 3 (IF-3), C-terminal domain"/>
    <property type="match status" value="1"/>
</dbReference>
<dbReference type="Pfam" id="PF00707">
    <property type="entry name" value="IF3_C"/>
    <property type="match status" value="1"/>
</dbReference>
<dbReference type="FunFam" id="3.30.110.10:FF:000001">
    <property type="entry name" value="Translation initiation factor IF-3"/>
    <property type="match status" value="1"/>
</dbReference>
<evidence type="ECO:0000313" key="8">
    <source>
        <dbReference type="Proteomes" id="UP000011174"/>
    </source>
</evidence>
<dbReference type="InterPro" id="IPR036787">
    <property type="entry name" value="T_IF-3_N_sf"/>
</dbReference>
<feature type="domain" description="Translation initiation factor 3 N-terminal" evidence="6">
    <location>
        <begin position="11"/>
        <end position="78"/>
    </location>
</feature>
<organism evidence="7 8">
    <name type="scientific">Candidatus Uzinura diaspidicola str. ASNER</name>
    <dbReference type="NCBI Taxonomy" id="1133592"/>
    <lineage>
        <taxon>Bacteria</taxon>
        <taxon>Pseudomonadati</taxon>
        <taxon>Bacteroidota</taxon>
        <taxon>Flavobacteriia</taxon>
        <taxon>Flavobacteriales</taxon>
        <taxon>Candidatus Uzinura</taxon>
    </lineage>
</organism>
<dbReference type="EMBL" id="CP003263">
    <property type="protein sequence ID" value="AGC66942.1"/>
    <property type="molecule type" value="Genomic_DNA"/>
</dbReference>
<accession>L7VJP9</accession>
<dbReference type="OrthoDB" id="9806014at2"/>
<comment type="similarity">
    <text evidence="1">Belongs to the IF-3 family.</text>
</comment>
<dbReference type="HOGENOM" id="CLU_054919_3_0_10"/>
<protein>
    <recommendedName>
        <fullName evidence="4">Translation initiation factor IF-3</fullName>
    </recommendedName>
</protein>
<dbReference type="InterPro" id="IPR019815">
    <property type="entry name" value="Translation_initiation_fac_3_C"/>
</dbReference>
<evidence type="ECO:0000256" key="3">
    <source>
        <dbReference type="ARBA" id="ARBA00022917"/>
    </source>
</evidence>
<gene>
    <name evidence="7" type="primary">infC</name>
    <name evidence="7" type="ORF">ASNER_182</name>
</gene>
<dbReference type="InterPro" id="IPR019814">
    <property type="entry name" value="Translation_initiation_fac_3_N"/>
</dbReference>
<evidence type="ECO:0000259" key="6">
    <source>
        <dbReference type="Pfam" id="PF05198"/>
    </source>
</evidence>
<dbReference type="GO" id="GO:0043022">
    <property type="term" value="F:ribosome binding"/>
    <property type="evidence" value="ECO:0007669"/>
    <property type="project" value="TreeGrafter"/>
</dbReference>
<reference evidence="7 8" key="1">
    <citation type="journal article" date="2013" name="Environ. Microbiol.">
        <title>The nutrient supplying capabilities of Uzinura, an endosymbiont of armoured scale insects.</title>
        <authorList>
            <person name="Sabree Z.L."/>
            <person name="Huang C.Y."/>
            <person name="Okusu A."/>
            <person name="Moran N.A."/>
            <person name="Normark B.B."/>
        </authorList>
    </citation>
    <scope>NUCLEOTIDE SEQUENCE [LARGE SCALE GENOMIC DNA]</scope>
    <source>
        <strain evidence="7 8">ASNER</strain>
    </source>
</reference>
<evidence type="ECO:0000256" key="2">
    <source>
        <dbReference type="ARBA" id="ARBA00022540"/>
    </source>
</evidence>
<dbReference type="PANTHER" id="PTHR10938">
    <property type="entry name" value="TRANSLATION INITIATION FACTOR IF-3"/>
    <property type="match status" value="1"/>
</dbReference>
<evidence type="ECO:0000259" key="5">
    <source>
        <dbReference type="Pfam" id="PF00707"/>
    </source>
</evidence>
<dbReference type="GO" id="GO:0032790">
    <property type="term" value="P:ribosome disassembly"/>
    <property type="evidence" value="ECO:0007669"/>
    <property type="project" value="TreeGrafter"/>
</dbReference>
<dbReference type="SUPFAM" id="SSF54364">
    <property type="entry name" value="Translation initiation factor IF3, N-terminal domain"/>
    <property type="match status" value="1"/>
</dbReference>
<dbReference type="Pfam" id="PF05198">
    <property type="entry name" value="IF3_N"/>
    <property type="match status" value="1"/>
</dbReference>
<dbReference type="KEGG" id="udi:ASNER_182"/>
<keyword evidence="2 7" id="KW-0396">Initiation factor</keyword>
<dbReference type="NCBIfam" id="TIGR00168">
    <property type="entry name" value="infC"/>
    <property type="match status" value="1"/>
</dbReference>